<dbReference type="Proteomes" id="UP000487268">
    <property type="component" value="Unassembled WGS sequence"/>
</dbReference>
<evidence type="ECO:0000313" key="3">
    <source>
        <dbReference type="Proteomes" id="UP000487268"/>
    </source>
</evidence>
<keyword evidence="3" id="KW-1185">Reference proteome</keyword>
<accession>A0A7K0BR28</accession>
<dbReference type="OrthoDB" id="3276909at2"/>
<comment type="caution">
    <text evidence="2">The sequence shown here is derived from an EMBL/GenBank/DDBJ whole genome shotgun (WGS) entry which is preliminary data.</text>
</comment>
<sequence length="656" mass="73565">MAKIDVVDLDLWEGVRRYAVPHHVIERAARRRAAGDWRGACEAAGFTVDVDLARMKDVNGQEVADAVEEDLRRLAPDLLLWHAPRDETGRLVPGERLVLAGYGERWFERGGMEYTPALCVELPGRWNRWRLILEAGPDGRFDQDWTGLRCLWDADRAAELPALEGADRRLPFFEPDGRVRDPGLLPRRHPGPAAPVERAEWITLLQESDRSAEAFAAAGYGLLSLHAAAGHWTGRWWWDSCAVHKLPGLVRLLQERPPGHRRLRLGDYGPVVTLAEDGTLRGEIRDLGDSAQRVADPWWRPSPDLALVRAGRLTPGELHPLVGAALFPGQAGGPRPPRAPIPATVRCQGEEHQVWFENGELRTCHTAAERQREEALAAIGGPRAGCFAVPRTWGDLQRGPMPPELADQRDELFGRMAHGDAEGVLRMLELGHDPSTRDREGRFLADLLPARRSQADPRLAALLDVPAPWHRAPRAGLRRISGPPAADPWPLLQQLGQVRWSRLSQKLNEQNLPEVLRDTPRIDLLIRVVDGSRHFDAAYARAFWDRIGVRLRAALGTDPQVWFLAAERLPVHRGRLDDLPGRLWRPAPRIGPVYPDMRVLAQAPPEVLTELGARLGVDDFERALDHTPHRGRRYPKPWTEPAVDDLRRRAGLPPKR</sequence>
<evidence type="ECO:0000313" key="2">
    <source>
        <dbReference type="EMBL" id="MQY03645.1"/>
    </source>
</evidence>
<dbReference type="RefSeq" id="WP_153531521.1">
    <property type="nucleotide sequence ID" value="NZ_WEGH01000001.1"/>
</dbReference>
<evidence type="ECO:0000256" key="1">
    <source>
        <dbReference type="SAM" id="MobiDB-lite"/>
    </source>
</evidence>
<proteinExistence type="predicted"/>
<organism evidence="2 3">
    <name type="scientific">Actinomadura macrotermitis</name>
    <dbReference type="NCBI Taxonomy" id="2585200"/>
    <lineage>
        <taxon>Bacteria</taxon>
        <taxon>Bacillati</taxon>
        <taxon>Actinomycetota</taxon>
        <taxon>Actinomycetes</taxon>
        <taxon>Streptosporangiales</taxon>
        <taxon>Thermomonosporaceae</taxon>
        <taxon>Actinomadura</taxon>
    </lineage>
</organism>
<gene>
    <name evidence="2" type="ORF">ACRB68_16900</name>
</gene>
<dbReference type="AlphaFoldDB" id="A0A7K0BR28"/>
<reference evidence="2 3" key="1">
    <citation type="submission" date="2019-10" db="EMBL/GenBank/DDBJ databases">
        <title>Actinomadura rubteroloni sp. nov. and Actinomadura macrotermitis sp. nov., isolated from the gut of fungus growing-termite Macrotermes natalensis.</title>
        <authorList>
            <person name="Benndorf R."/>
            <person name="Martin K."/>
            <person name="Kuefner M."/>
            <person name="De Beer W."/>
            <person name="Kaster A.-K."/>
            <person name="Vollmers J."/>
            <person name="Poulsen M."/>
            <person name="Beemelmanns C."/>
        </authorList>
    </citation>
    <scope>NUCLEOTIDE SEQUENCE [LARGE SCALE GENOMIC DNA]</scope>
    <source>
        <strain evidence="2 3">RB68</strain>
    </source>
</reference>
<protein>
    <submittedName>
        <fullName evidence="2">Uncharacterized protein</fullName>
    </submittedName>
</protein>
<name>A0A7K0BR28_9ACTN</name>
<dbReference type="EMBL" id="WEGH01000001">
    <property type="protein sequence ID" value="MQY03645.1"/>
    <property type="molecule type" value="Genomic_DNA"/>
</dbReference>
<feature type="region of interest" description="Disordered" evidence="1">
    <location>
        <begin position="626"/>
        <end position="656"/>
    </location>
</feature>